<proteinExistence type="predicted"/>
<comment type="caution">
    <text evidence="1">The sequence shown here is derived from an EMBL/GenBank/DDBJ whole genome shotgun (WGS) entry which is preliminary data.</text>
</comment>
<sequence length="336" mass="38132">MGLFTAHTPSPRVSPLVVMRRSEMGLLSWPSHLLLSGSKILYHHVDLGEITATDHIKRKSCGALLAILHLDFYVWSFYAFLLDSSTYTNSLWCFRLFIGGRLLSQTFAPPQLGAFATAHLSILAYIGKVLTCCLHQEHKRLPVVHNLCSELHLELFLALVVSLQYLIGSLRYSCTISVCPRVIFVLQISPYSLLMFNSSSSCHNTHPSQNRVPIFIPLLYFSSIIRVFINSPFEKSQSPNLTSLEKSPLHQILDHTEPNFSPCAVILLVFISFFPPSRRSVASWRLSIDFRVFCFFVKESPPSILVTRNPNWSFRDSKARDWLRKGKVLAPLVRPT</sequence>
<evidence type="ECO:0000313" key="2">
    <source>
        <dbReference type="Proteomes" id="UP000309997"/>
    </source>
</evidence>
<protein>
    <submittedName>
        <fullName evidence="1">Uncharacterized protein</fullName>
    </submittedName>
</protein>
<organism evidence="1 2">
    <name type="scientific">Populus alba</name>
    <name type="common">White poplar</name>
    <dbReference type="NCBI Taxonomy" id="43335"/>
    <lineage>
        <taxon>Eukaryota</taxon>
        <taxon>Viridiplantae</taxon>
        <taxon>Streptophyta</taxon>
        <taxon>Embryophyta</taxon>
        <taxon>Tracheophyta</taxon>
        <taxon>Spermatophyta</taxon>
        <taxon>Magnoliopsida</taxon>
        <taxon>eudicotyledons</taxon>
        <taxon>Gunneridae</taxon>
        <taxon>Pentapetalae</taxon>
        <taxon>rosids</taxon>
        <taxon>fabids</taxon>
        <taxon>Malpighiales</taxon>
        <taxon>Salicaceae</taxon>
        <taxon>Saliceae</taxon>
        <taxon>Populus</taxon>
    </lineage>
</organism>
<dbReference type="EMBL" id="RCHU02000001">
    <property type="protein sequence ID" value="KAL3609343.1"/>
    <property type="molecule type" value="Genomic_DNA"/>
</dbReference>
<keyword evidence="2" id="KW-1185">Reference proteome</keyword>
<dbReference type="Proteomes" id="UP000309997">
    <property type="component" value="Unassembled WGS sequence"/>
</dbReference>
<gene>
    <name evidence="1" type="ORF">D5086_000363</name>
</gene>
<accession>A0ACC4CW53</accession>
<reference evidence="1 2" key="1">
    <citation type="journal article" date="2024" name="Plant Biotechnol. J.">
        <title>Genome and CRISPR/Cas9 system of a widespread forest tree (Populus alba) in the world.</title>
        <authorList>
            <person name="Liu Y.J."/>
            <person name="Jiang P.F."/>
            <person name="Han X.M."/>
            <person name="Li X.Y."/>
            <person name="Wang H.M."/>
            <person name="Wang Y.J."/>
            <person name="Wang X.X."/>
            <person name="Zeng Q.Y."/>
        </authorList>
    </citation>
    <scope>NUCLEOTIDE SEQUENCE [LARGE SCALE GENOMIC DNA]</scope>
    <source>
        <strain evidence="2">cv. PAL-ZL1</strain>
    </source>
</reference>
<evidence type="ECO:0000313" key="1">
    <source>
        <dbReference type="EMBL" id="KAL3609343.1"/>
    </source>
</evidence>
<name>A0ACC4CW53_POPAL</name>